<accession>A0ABN2CCK9</accession>
<name>A0ABN2CCK9_9ACTN</name>
<sequence length="339" mass="36989">MFNPLEHPGLPVGRQGRHWHELDVEATQLRSAEPGASGRVDEMEALQAAAALFNRRAALRCPDLESQRAVQRLGLAATARHDTLAALHPFAGAALSPGGDQSLWAQLVVQECAACAMYHTFLEQETDRRLRQLWELHLQMELAALHTAGDLLRLHEDRDPQELMAAMPAAGVADLPAMLTEHQSRIDEQFDRTAAAAGEDRYTAFGELAWMIAVHETIEEEIVHPLTRHLDPPDHLADHLLDEERRISEALADVSISLGDVDGLAAVHAMLLAHTRRESTEEFPLLRAGIPAAELADLATAAWAAESQACAGATARPGMPQASDLVRDVLRPTAQQLPV</sequence>
<proteinExistence type="predicted"/>
<protein>
    <recommendedName>
        <fullName evidence="3">Hemerythrin-like domain-containing protein</fullName>
    </recommendedName>
</protein>
<dbReference type="EMBL" id="BAAAQD010000025">
    <property type="protein sequence ID" value="GAA1555488.1"/>
    <property type="molecule type" value="Genomic_DNA"/>
</dbReference>
<evidence type="ECO:0000313" key="2">
    <source>
        <dbReference type="Proteomes" id="UP001501470"/>
    </source>
</evidence>
<evidence type="ECO:0008006" key="3">
    <source>
        <dbReference type="Google" id="ProtNLM"/>
    </source>
</evidence>
<evidence type="ECO:0000313" key="1">
    <source>
        <dbReference type="EMBL" id="GAA1555488.1"/>
    </source>
</evidence>
<gene>
    <name evidence="1" type="ORF">GCM10009827_090320</name>
</gene>
<comment type="caution">
    <text evidence="1">The sequence shown here is derived from an EMBL/GenBank/DDBJ whole genome shotgun (WGS) entry which is preliminary data.</text>
</comment>
<dbReference type="RefSeq" id="WP_344510479.1">
    <property type="nucleotide sequence ID" value="NZ_BAAAQD010000025.1"/>
</dbReference>
<reference evidence="1 2" key="1">
    <citation type="journal article" date="2019" name="Int. J. Syst. Evol. Microbiol.">
        <title>The Global Catalogue of Microorganisms (GCM) 10K type strain sequencing project: providing services to taxonomists for standard genome sequencing and annotation.</title>
        <authorList>
            <consortium name="The Broad Institute Genomics Platform"/>
            <consortium name="The Broad Institute Genome Sequencing Center for Infectious Disease"/>
            <person name="Wu L."/>
            <person name="Ma J."/>
        </authorList>
    </citation>
    <scope>NUCLEOTIDE SEQUENCE [LARGE SCALE GENOMIC DNA]</scope>
    <source>
        <strain evidence="1 2">JCM 15933</strain>
    </source>
</reference>
<keyword evidence="2" id="KW-1185">Reference proteome</keyword>
<organism evidence="1 2">
    <name type="scientific">Dactylosporangium maewongense</name>
    <dbReference type="NCBI Taxonomy" id="634393"/>
    <lineage>
        <taxon>Bacteria</taxon>
        <taxon>Bacillati</taxon>
        <taxon>Actinomycetota</taxon>
        <taxon>Actinomycetes</taxon>
        <taxon>Micromonosporales</taxon>
        <taxon>Micromonosporaceae</taxon>
        <taxon>Dactylosporangium</taxon>
    </lineage>
</organism>
<dbReference type="Proteomes" id="UP001501470">
    <property type="component" value="Unassembled WGS sequence"/>
</dbReference>